<dbReference type="PANTHER" id="PTHR28083">
    <property type="entry name" value="GOOD FOR FULL DBP5 ACTIVITY PROTEIN 2"/>
    <property type="match status" value="1"/>
</dbReference>
<sequence>MASARLQRLRRFVQADLDALPDRPVSPQREPEPEPKPDHASSNSSSGVSLENIPPGSSASKQTSSNETATAIKTPLAENIERRYVWIKDAYSSFNPNLDSMRLSTAPSPAPLPVTDLQRGDLASPRHHFTPIQALARYPYKYCNKSHMQDIASAFFDQGKFWQREWDLYYIWDVEETSKPFILVRESQVQALLAEINKHLNLTLRITDQQREEGLLVQFPDHPRCLPRYLGRSQSREEVDSMAENAPNNAYRAAGEASHPPLEPHTLEGFKQLMANLADAQKAKSKATKQKRQEERMAKNKTMQDQLKRAGRYLGVRGSLQNSSPSTKSPAIDPSMPAPFPFDQDVVFVCVDVESYERAHHKITEVGVATLDTRELVGVPPGENGAEWRNKIRARHFRINEYKHLRNSDFVTGHPDGFDFGESTFVPLKDAADHVAACFHAPFGAQDGDDFPSQYDPTEKRNIIFLGHDTLGDVRYLQQLGYDPMKVEHILEAMDTATMYKVWNRDPQPTSLGKILLAFDIEGWKLHNAGNDAVYTVQAMLGICVKEATLRGSPELDNMREQEKEARRKEAIEEAEQKAKDDAEGWSDHEDVGDGGAPVPLASVMPSVSKLVQNKAKPVPQYDGAGEDYMGPPRGRGAYGEDYGQRVRGHRGSDGRGVSERGQVNGGGRGGGRSRGRARSLVIGRGRGRGRGHSELPREDAGPNVQYHW</sequence>
<feature type="compositionally biased region" description="Polar residues" evidence="1">
    <location>
        <begin position="319"/>
        <end position="329"/>
    </location>
</feature>
<evidence type="ECO:0000313" key="4">
    <source>
        <dbReference type="Proteomes" id="UP001578633"/>
    </source>
</evidence>
<evidence type="ECO:0000256" key="1">
    <source>
        <dbReference type="SAM" id="MobiDB-lite"/>
    </source>
</evidence>
<proteinExistence type="predicted"/>
<feature type="region of interest" description="Disordered" evidence="1">
    <location>
        <begin position="615"/>
        <end position="709"/>
    </location>
</feature>
<gene>
    <name evidence="3" type="ORF">ACET3X_006304</name>
</gene>
<feature type="compositionally biased region" description="Basic and acidic residues" evidence="1">
    <location>
        <begin position="692"/>
        <end position="701"/>
    </location>
</feature>
<dbReference type="EMBL" id="JBHGVX010000005">
    <property type="protein sequence ID" value="KAL1796080.1"/>
    <property type="molecule type" value="Genomic_DNA"/>
</dbReference>
<dbReference type="PANTHER" id="PTHR28083:SF1">
    <property type="entry name" value="GOOD FOR FULL DBP5 ACTIVITY PROTEIN 2"/>
    <property type="match status" value="1"/>
</dbReference>
<dbReference type="GeneID" id="96086626"/>
<name>A0ABR3UHX5_9PLEO</name>
<comment type="caution">
    <text evidence="3">The sequence shown here is derived from an EMBL/GenBank/DDBJ whole genome shotgun (WGS) entry which is preliminary data.</text>
</comment>
<evidence type="ECO:0000313" key="3">
    <source>
        <dbReference type="EMBL" id="KAL1796080.1"/>
    </source>
</evidence>
<dbReference type="SUPFAM" id="SSF53098">
    <property type="entry name" value="Ribonuclease H-like"/>
    <property type="match status" value="1"/>
</dbReference>
<feature type="domain" description="Gfd2/YDR514C-like C-terminal" evidence="2">
    <location>
        <begin position="347"/>
        <end position="542"/>
    </location>
</feature>
<protein>
    <recommendedName>
        <fullName evidence="2">Gfd2/YDR514C-like C-terminal domain-containing protein</fullName>
    </recommendedName>
</protein>
<feature type="region of interest" description="Disordered" evidence="1">
    <location>
        <begin position="555"/>
        <end position="602"/>
    </location>
</feature>
<organism evidence="3 4">
    <name type="scientific">Alternaria dauci</name>
    <dbReference type="NCBI Taxonomy" id="48095"/>
    <lineage>
        <taxon>Eukaryota</taxon>
        <taxon>Fungi</taxon>
        <taxon>Dikarya</taxon>
        <taxon>Ascomycota</taxon>
        <taxon>Pezizomycotina</taxon>
        <taxon>Dothideomycetes</taxon>
        <taxon>Pleosporomycetidae</taxon>
        <taxon>Pleosporales</taxon>
        <taxon>Pleosporineae</taxon>
        <taxon>Pleosporaceae</taxon>
        <taxon>Alternaria</taxon>
        <taxon>Alternaria sect. Porri</taxon>
    </lineage>
</organism>
<dbReference type="InterPro" id="IPR040151">
    <property type="entry name" value="Gfd2/YDR514C-like"/>
</dbReference>
<evidence type="ECO:0000259" key="2">
    <source>
        <dbReference type="Pfam" id="PF21762"/>
    </source>
</evidence>
<dbReference type="InterPro" id="IPR048519">
    <property type="entry name" value="Gfd2/YDR514C-like_C"/>
</dbReference>
<accession>A0ABR3UHX5</accession>
<dbReference type="Proteomes" id="UP001578633">
    <property type="component" value="Chromosome 5"/>
</dbReference>
<feature type="region of interest" description="Disordered" evidence="1">
    <location>
        <begin position="316"/>
        <end position="335"/>
    </location>
</feature>
<reference evidence="3 4" key="1">
    <citation type="submission" date="2024-09" db="EMBL/GenBank/DDBJ databases">
        <title>T2T genomes of carrot and Alternaria dauci and their utility for understanding host-pathogen interaction during carrot leaf blight disease.</title>
        <authorList>
            <person name="Liu W."/>
            <person name="Xu S."/>
            <person name="Ou C."/>
            <person name="Liu X."/>
            <person name="Zhuang F."/>
            <person name="Deng X.W."/>
        </authorList>
    </citation>
    <scope>NUCLEOTIDE SEQUENCE [LARGE SCALE GENOMIC DNA]</scope>
    <source>
        <strain evidence="3 4">A2016</strain>
    </source>
</reference>
<dbReference type="InterPro" id="IPR012337">
    <property type="entry name" value="RNaseH-like_sf"/>
</dbReference>
<dbReference type="RefSeq" id="XP_069306664.1">
    <property type="nucleotide sequence ID" value="XM_069452501.1"/>
</dbReference>
<dbReference type="Pfam" id="PF21762">
    <property type="entry name" value="DEDDh_C"/>
    <property type="match status" value="1"/>
</dbReference>
<feature type="region of interest" description="Disordered" evidence="1">
    <location>
        <begin position="13"/>
        <end position="70"/>
    </location>
</feature>
<feature type="compositionally biased region" description="Basic and acidic residues" evidence="1">
    <location>
        <begin position="557"/>
        <end position="592"/>
    </location>
</feature>
<keyword evidence="4" id="KW-1185">Reference proteome</keyword>
<feature type="region of interest" description="Disordered" evidence="1">
    <location>
        <begin position="279"/>
        <end position="305"/>
    </location>
</feature>
<feature type="compositionally biased region" description="Polar residues" evidence="1">
    <location>
        <begin position="55"/>
        <end position="70"/>
    </location>
</feature>
<feature type="compositionally biased region" description="Basic and acidic residues" evidence="1">
    <location>
        <begin position="29"/>
        <end position="39"/>
    </location>
</feature>